<dbReference type="InterPro" id="IPR055946">
    <property type="entry name" value="DUF7524"/>
</dbReference>
<protein>
    <submittedName>
        <fullName evidence="3">Uncharacterized protein</fullName>
    </submittedName>
</protein>
<evidence type="ECO:0000313" key="4">
    <source>
        <dbReference type="Proteomes" id="UP000319335"/>
    </source>
</evidence>
<gene>
    <name evidence="3" type="ORF">FKV42_06225</name>
</gene>
<organism evidence="3 4">
    <name type="scientific">Methanolobus vulcani</name>
    <dbReference type="NCBI Taxonomy" id="38026"/>
    <lineage>
        <taxon>Archaea</taxon>
        <taxon>Methanobacteriati</taxon>
        <taxon>Methanobacteriota</taxon>
        <taxon>Stenosarchaea group</taxon>
        <taxon>Methanomicrobia</taxon>
        <taxon>Methanosarcinales</taxon>
        <taxon>Methanosarcinaceae</taxon>
        <taxon>Methanolobus</taxon>
    </lineage>
</organism>
<feature type="transmembrane region" description="Helical" evidence="2">
    <location>
        <begin position="189"/>
        <end position="207"/>
    </location>
</feature>
<dbReference type="AlphaFoldDB" id="A0A7Z8KPZ8"/>
<keyword evidence="2" id="KW-0812">Transmembrane</keyword>
<feature type="region of interest" description="Disordered" evidence="1">
    <location>
        <begin position="127"/>
        <end position="158"/>
    </location>
</feature>
<dbReference type="OrthoDB" id="282430at2157"/>
<evidence type="ECO:0000256" key="1">
    <source>
        <dbReference type="SAM" id="MobiDB-lite"/>
    </source>
</evidence>
<dbReference type="Proteomes" id="UP000319335">
    <property type="component" value="Unassembled WGS sequence"/>
</dbReference>
<comment type="caution">
    <text evidence="3">The sequence shown here is derived from an EMBL/GenBank/DDBJ whole genome shotgun (WGS) entry which is preliminary data.</text>
</comment>
<evidence type="ECO:0000313" key="3">
    <source>
        <dbReference type="EMBL" id="TQD26340.1"/>
    </source>
</evidence>
<evidence type="ECO:0000256" key="2">
    <source>
        <dbReference type="SAM" id="Phobius"/>
    </source>
</evidence>
<dbReference type="Pfam" id="PF24368">
    <property type="entry name" value="DUF7524"/>
    <property type="match status" value="1"/>
</dbReference>
<feature type="compositionally biased region" description="Low complexity" evidence="1">
    <location>
        <begin position="128"/>
        <end position="156"/>
    </location>
</feature>
<dbReference type="RefSeq" id="WP_154809376.1">
    <property type="nucleotide sequence ID" value="NZ_VIAQ01000012.1"/>
</dbReference>
<reference evidence="3 4" key="1">
    <citation type="submission" date="2019-06" db="EMBL/GenBank/DDBJ databases">
        <title>Draft genome sequence of Methanolobus vulcani B1d.</title>
        <authorList>
            <person name="Creighbaum A.J."/>
            <person name="Ticak T."/>
            <person name="Hariraju D."/>
            <person name="Arivett B.A."/>
            <person name="Ferguson D.J.Jr."/>
        </authorList>
    </citation>
    <scope>NUCLEOTIDE SEQUENCE [LARGE SCALE GENOMIC DNA]</scope>
    <source>
        <strain evidence="3 4">B1d</strain>
    </source>
</reference>
<feature type="transmembrane region" description="Helical" evidence="2">
    <location>
        <begin position="219"/>
        <end position="240"/>
    </location>
</feature>
<keyword evidence="4" id="KW-1185">Reference proteome</keyword>
<sequence length="247" mass="27701">MQQVHINRLGVNSIEFDTDTVELPLSPGEERSFEVVLINYGAPTHVNLSVSDALRENITILEDNPYVKHEEYIPLIARIPYDGRLYTKGQVYITVGYGSKRQGFNLHLGHPGPNEASFTVDVDESLYKPASSSPKPKSTSKSSKSSKSSSKSLSSSMFGDDHWSVQLPSISTEMFDSVFKALSPYSGGILKLVILLLLIALFISFIVSHDFSEFFKEFFSFYNSVFCSIMLTFLMAYLLLRLPKSKR</sequence>
<keyword evidence="2" id="KW-1133">Transmembrane helix</keyword>
<proteinExistence type="predicted"/>
<name>A0A7Z8KPZ8_9EURY</name>
<dbReference type="EMBL" id="VIAQ01000012">
    <property type="protein sequence ID" value="TQD26340.1"/>
    <property type="molecule type" value="Genomic_DNA"/>
</dbReference>
<keyword evidence="2" id="KW-0472">Membrane</keyword>
<accession>A0A7Z8KPZ8</accession>